<evidence type="ECO:0000256" key="2">
    <source>
        <dbReference type="ARBA" id="ARBA00022840"/>
    </source>
</evidence>
<proteinExistence type="predicted"/>
<evidence type="ECO:0000259" key="5">
    <source>
        <dbReference type="SMART" id="SM01086"/>
    </source>
</evidence>
<dbReference type="GO" id="GO:0016887">
    <property type="term" value="F:ATP hydrolysis activity"/>
    <property type="evidence" value="ECO:0007669"/>
    <property type="project" value="InterPro"/>
</dbReference>
<organism evidence="6 7">
    <name type="scientific">Apiospora kogelbergensis</name>
    <dbReference type="NCBI Taxonomy" id="1337665"/>
    <lineage>
        <taxon>Eukaryota</taxon>
        <taxon>Fungi</taxon>
        <taxon>Dikarya</taxon>
        <taxon>Ascomycota</taxon>
        <taxon>Pezizomycotina</taxon>
        <taxon>Sordariomycetes</taxon>
        <taxon>Xylariomycetidae</taxon>
        <taxon>Amphisphaeriales</taxon>
        <taxon>Apiosporaceae</taxon>
        <taxon>Apiospora</taxon>
    </lineage>
</organism>
<reference evidence="6 7" key="1">
    <citation type="submission" date="2023-01" db="EMBL/GenBank/DDBJ databases">
        <title>Analysis of 21 Apiospora genomes using comparative genomics revels a genus with tremendous synthesis potential of carbohydrate active enzymes and secondary metabolites.</title>
        <authorList>
            <person name="Sorensen T."/>
        </authorList>
    </citation>
    <scope>NUCLEOTIDE SEQUENCE [LARGE SCALE GENOMIC DNA]</scope>
    <source>
        <strain evidence="6 7">CBS 117206</strain>
    </source>
</reference>
<dbReference type="InterPro" id="IPR003959">
    <property type="entry name" value="ATPase_AAA_core"/>
</dbReference>
<dbReference type="Gene3D" id="1.10.8.60">
    <property type="match status" value="1"/>
</dbReference>
<evidence type="ECO:0000313" key="7">
    <source>
        <dbReference type="Proteomes" id="UP001392437"/>
    </source>
</evidence>
<feature type="compositionally biased region" description="Basic and acidic residues" evidence="3">
    <location>
        <begin position="174"/>
        <end position="186"/>
    </location>
</feature>
<dbReference type="PANTHER" id="PTHR48102">
    <property type="entry name" value="ATP-DEPENDENT CLP PROTEASE ATP-BINDING SUBUNIT CLPX-LIKE, MITOCHONDRIAL-RELATED"/>
    <property type="match status" value="1"/>
</dbReference>
<dbReference type="InterPro" id="IPR027417">
    <property type="entry name" value="P-loop_NTPase"/>
</dbReference>
<keyword evidence="2 6" id="KW-0067">ATP-binding</keyword>
<keyword evidence="6" id="KW-0645">Protease</keyword>
<feature type="compositionally biased region" description="Gly residues" evidence="3">
    <location>
        <begin position="599"/>
        <end position="608"/>
    </location>
</feature>
<feature type="region of interest" description="Disordered" evidence="3">
    <location>
        <begin position="586"/>
        <end position="627"/>
    </location>
</feature>
<feature type="domain" description="AAA+ ATPase" evidence="4">
    <location>
        <begin position="222"/>
        <end position="404"/>
    </location>
</feature>
<feature type="compositionally biased region" description="Low complexity" evidence="3">
    <location>
        <begin position="409"/>
        <end position="427"/>
    </location>
</feature>
<dbReference type="AlphaFoldDB" id="A0AAW0R9F9"/>
<evidence type="ECO:0000256" key="3">
    <source>
        <dbReference type="SAM" id="MobiDB-lite"/>
    </source>
</evidence>
<dbReference type="SMART" id="SM00382">
    <property type="entry name" value="AAA"/>
    <property type="match status" value="1"/>
</dbReference>
<keyword evidence="6" id="KW-0378">Hydrolase</keyword>
<dbReference type="EMBL" id="JAQQWP010000002">
    <property type="protein sequence ID" value="KAK8130393.1"/>
    <property type="molecule type" value="Genomic_DNA"/>
</dbReference>
<feature type="compositionally biased region" description="Low complexity" evidence="3">
    <location>
        <begin position="352"/>
        <end position="371"/>
    </location>
</feature>
<dbReference type="Pfam" id="PF07724">
    <property type="entry name" value="AAA_2"/>
    <property type="match status" value="1"/>
</dbReference>
<dbReference type="GO" id="GO:0005759">
    <property type="term" value="C:mitochondrial matrix"/>
    <property type="evidence" value="ECO:0007669"/>
    <property type="project" value="TreeGrafter"/>
</dbReference>
<sequence length="627" mass="69979">MMLSSVARRPGAIASTSAISVSRYSHRYRQQRQFTTSFAPKTAPRRTRDFSNSFSNTYDPDEEGRGPMFHKSTFGVPQFYPRDLKKRVDEYVVGQERAKKTISSVIFNHYQGVRRRNYQEEVERKRQEKILRRNEAMERQAREKDSPSHPVEGSLYHDSPRHGFAVDDFPEDEFPGHSESVRHTHPETAWQQQNEQREQREQREAEFYIPEDTSRPQPVKIDKSNLLLVGPTGVGKTYILETLSKKINVPFTICDCNSFTQAGYIGQDVETCIERLLIEANYDIKACEHGIIVLDEFDKIAKRETMNGRDVGGEGVQQALLKLVEGTKVSVNVKDNRSSTSRNASPITTNYSGPGSTSSSSGPQSTPPQGGKVDQYTIDTSNILFVFCGAFVGLDKVILNRVAKPSMGFGSELRGRSGSSASSSNDSQPDLPPELFKHLPHRPPNAADASILTALDLTTPEDLQGFGFIPELIGRLHNIVALSPLSRNDLLRILTEPRNSLVAQYTALFETYPSNLTFTRKSLKAIAERAERARTGARGLKMEMERVLAEAVFDAPMPYVLVTEAAVQGRDKVGYWGKDGRFEVERRLRDEDGPDGDDGASGGQGGGRRVVSTRNFEEYREAGQSGA</sequence>
<feature type="compositionally biased region" description="Basic and acidic residues" evidence="3">
    <location>
        <begin position="131"/>
        <end position="147"/>
    </location>
</feature>
<evidence type="ECO:0000313" key="6">
    <source>
        <dbReference type="EMBL" id="KAK8130393.1"/>
    </source>
</evidence>
<dbReference type="InterPro" id="IPR050052">
    <property type="entry name" value="ATP-dep_Clp_protease_ClpX"/>
</dbReference>
<feature type="region of interest" description="Disordered" evidence="3">
    <location>
        <begin position="334"/>
        <end position="374"/>
    </location>
</feature>
<gene>
    <name evidence="6" type="ORF">PG999_002773</name>
</gene>
<dbReference type="GO" id="GO:0051603">
    <property type="term" value="P:proteolysis involved in protein catabolic process"/>
    <property type="evidence" value="ECO:0007669"/>
    <property type="project" value="TreeGrafter"/>
</dbReference>
<feature type="region of interest" description="Disordered" evidence="3">
    <location>
        <begin position="131"/>
        <end position="203"/>
    </location>
</feature>
<dbReference type="GO" id="GO:0008233">
    <property type="term" value="F:peptidase activity"/>
    <property type="evidence" value="ECO:0007669"/>
    <property type="project" value="UniProtKB-KW"/>
</dbReference>
<feature type="region of interest" description="Disordered" evidence="3">
    <location>
        <begin position="42"/>
        <end position="68"/>
    </location>
</feature>
<accession>A0AAW0R9F9</accession>
<dbReference type="Proteomes" id="UP001392437">
    <property type="component" value="Unassembled WGS sequence"/>
</dbReference>
<dbReference type="SMART" id="SM01086">
    <property type="entry name" value="ClpB_D2-small"/>
    <property type="match status" value="1"/>
</dbReference>
<feature type="compositionally biased region" description="Polar residues" evidence="3">
    <location>
        <begin position="338"/>
        <end position="351"/>
    </location>
</feature>
<feature type="region of interest" description="Disordered" evidence="3">
    <location>
        <begin position="409"/>
        <end position="442"/>
    </location>
</feature>
<keyword evidence="1" id="KW-0547">Nucleotide-binding</keyword>
<evidence type="ECO:0000259" key="4">
    <source>
        <dbReference type="SMART" id="SM00382"/>
    </source>
</evidence>
<dbReference type="InterPro" id="IPR019489">
    <property type="entry name" value="Clp_ATPase_C"/>
</dbReference>
<keyword evidence="7" id="KW-1185">Reference proteome</keyword>
<dbReference type="Gene3D" id="3.40.50.300">
    <property type="entry name" value="P-loop containing nucleotide triphosphate hydrolases"/>
    <property type="match status" value="1"/>
</dbReference>
<comment type="caution">
    <text evidence="6">The sequence shown here is derived from an EMBL/GenBank/DDBJ whole genome shotgun (WGS) entry which is preliminary data.</text>
</comment>
<dbReference type="SUPFAM" id="SSF52540">
    <property type="entry name" value="P-loop containing nucleoside triphosphate hydrolases"/>
    <property type="match status" value="1"/>
</dbReference>
<evidence type="ECO:0000256" key="1">
    <source>
        <dbReference type="ARBA" id="ARBA00022741"/>
    </source>
</evidence>
<dbReference type="GO" id="GO:0005524">
    <property type="term" value="F:ATP binding"/>
    <property type="evidence" value="ECO:0007669"/>
    <property type="project" value="UniProtKB-KW"/>
</dbReference>
<dbReference type="InterPro" id="IPR003593">
    <property type="entry name" value="AAA+_ATPase"/>
</dbReference>
<dbReference type="PANTHER" id="PTHR48102:SF7">
    <property type="entry name" value="ATP-DEPENDENT CLP PROTEASE ATP-BINDING SUBUNIT CLPX-LIKE, MITOCHONDRIAL"/>
    <property type="match status" value="1"/>
</dbReference>
<protein>
    <submittedName>
        <fullName evidence="6">ATP-dependent Clp protease ATP-binding subunit ClpX</fullName>
    </submittedName>
</protein>
<name>A0AAW0R9F9_9PEZI</name>
<feature type="domain" description="Clp ATPase C-terminal" evidence="5">
    <location>
        <begin position="485"/>
        <end position="573"/>
    </location>
</feature>